<keyword evidence="5" id="KW-1185">Reference proteome</keyword>
<feature type="compositionally biased region" description="Low complexity" evidence="1">
    <location>
        <begin position="24"/>
        <end position="35"/>
    </location>
</feature>
<dbReference type="Proteomes" id="UP001596298">
    <property type="component" value="Unassembled WGS sequence"/>
</dbReference>
<feature type="chain" id="PRO_5046557611" evidence="2">
    <location>
        <begin position="28"/>
        <end position="558"/>
    </location>
</feature>
<protein>
    <submittedName>
        <fullName evidence="4">Peptide-N4-asparagine amidase</fullName>
    </submittedName>
</protein>
<feature type="region of interest" description="Disordered" evidence="1">
    <location>
        <begin position="359"/>
        <end position="379"/>
    </location>
</feature>
<reference evidence="5" key="1">
    <citation type="journal article" date="2019" name="Int. J. Syst. Evol. Microbiol.">
        <title>The Global Catalogue of Microorganisms (GCM) 10K type strain sequencing project: providing services to taxonomists for standard genome sequencing and annotation.</title>
        <authorList>
            <consortium name="The Broad Institute Genomics Platform"/>
            <consortium name="The Broad Institute Genome Sequencing Center for Infectious Disease"/>
            <person name="Wu L."/>
            <person name="Ma J."/>
        </authorList>
    </citation>
    <scope>NUCLEOTIDE SEQUENCE [LARGE SCALE GENOMIC DNA]</scope>
    <source>
        <strain evidence="5">CCUG 58127</strain>
    </source>
</reference>
<keyword evidence="2" id="KW-0732">Signal</keyword>
<feature type="compositionally biased region" description="Low complexity" evidence="1">
    <location>
        <begin position="364"/>
        <end position="375"/>
    </location>
</feature>
<dbReference type="InterPro" id="IPR021102">
    <property type="entry name" value="PNGase_A"/>
</dbReference>
<dbReference type="EMBL" id="JBHSWH010000001">
    <property type="protein sequence ID" value="MFC6705103.1"/>
    <property type="molecule type" value="Genomic_DNA"/>
</dbReference>
<dbReference type="PANTHER" id="PTHR31104">
    <property type="entry name" value="PEPTIDE-N4-(N-ACETYL-BETA-GLUCOSAMINYL)ASPARAGINE AMIDASE A PROTEIN"/>
    <property type="match status" value="1"/>
</dbReference>
<proteinExistence type="predicted"/>
<accession>A0ABW2AE04</accession>
<feature type="domain" description="Peptide N-acetyl-beta-D-glucosaminyl asparaginase amidase A N-terminal" evidence="3">
    <location>
        <begin position="57"/>
        <end position="362"/>
    </location>
</feature>
<feature type="signal peptide" evidence="2">
    <location>
        <begin position="1"/>
        <end position="27"/>
    </location>
</feature>
<gene>
    <name evidence="4" type="ORF">ACFQDH_07445</name>
</gene>
<comment type="caution">
    <text evidence="4">The sequence shown here is derived from an EMBL/GenBank/DDBJ whole genome shotgun (WGS) entry which is preliminary data.</text>
</comment>
<sequence>MRRLVSVLGVSVVSVGMALGGATGASAASGPTASGVIESSGGDTVSAQPPVSRPDTRHCTVTLADHFKSNAADLSPQLYSGSVQVPDECKGKWSKVVLDSTTSVSGRQYDRSGELEIGGVPVWFGTTQEPNGAKPTTFSFSKDITEFSSLFKTPQKFSGGYTNYMSDVYTGNYDQTVKITFYLADRKHPAPDVPDKVVGVPVADLTPGSATASTTLSDLPRNIIRAQLETTLKGNGCDEQWFTAVPDAVAAKFPGAGLCAAGAYREAAVSVDGTPAGDVGTFPHIYSGGIVPTLWRPVVAIDTLDMRTESLDLTPFAGRLVDGKTHSISFGINPIGDTWNVRAALFLWTDHHRAQTSGALTEDSVAASPATSTTAGDPVDGTVKYAETARRSDMLSGYVDTLAGRVVTTVNTSRNWSNSGSVGDSGMVQSITQQDAMTTQSVSRIGHRVVRSASLNESYPISVDFSAADYVNDQNFSLNGTVDMTQQVSSSVRTGSQLVRRGWDWNVTSYGVLARKDGTTSESDGHSTTSYAGTDDNGRPYWHRITTDHGQVVTDRQH</sequence>
<feature type="compositionally biased region" description="Basic and acidic residues" evidence="1">
    <location>
        <begin position="516"/>
        <end position="525"/>
    </location>
</feature>
<organism evidence="4 5">
    <name type="scientific">Flexivirga alba</name>
    <dbReference type="NCBI Taxonomy" id="702742"/>
    <lineage>
        <taxon>Bacteria</taxon>
        <taxon>Bacillati</taxon>
        <taxon>Actinomycetota</taxon>
        <taxon>Actinomycetes</taxon>
        <taxon>Micrococcales</taxon>
        <taxon>Dermacoccaceae</taxon>
        <taxon>Flexivirga</taxon>
    </lineage>
</organism>
<dbReference type="RefSeq" id="WP_382399938.1">
    <property type="nucleotide sequence ID" value="NZ_JBHSWH010000001.1"/>
</dbReference>
<name>A0ABW2AE04_9MICO</name>
<evidence type="ECO:0000313" key="5">
    <source>
        <dbReference type="Proteomes" id="UP001596298"/>
    </source>
</evidence>
<dbReference type="InterPro" id="IPR056948">
    <property type="entry name" value="PNGaseA_N"/>
</dbReference>
<evidence type="ECO:0000313" key="4">
    <source>
        <dbReference type="EMBL" id="MFC6705103.1"/>
    </source>
</evidence>
<evidence type="ECO:0000256" key="1">
    <source>
        <dbReference type="SAM" id="MobiDB-lite"/>
    </source>
</evidence>
<evidence type="ECO:0000259" key="3">
    <source>
        <dbReference type="Pfam" id="PF12222"/>
    </source>
</evidence>
<dbReference type="Pfam" id="PF12222">
    <property type="entry name" value="PNGaseA"/>
    <property type="match status" value="1"/>
</dbReference>
<feature type="region of interest" description="Disordered" evidence="1">
    <location>
        <begin position="23"/>
        <end position="55"/>
    </location>
</feature>
<evidence type="ECO:0000256" key="2">
    <source>
        <dbReference type="SAM" id="SignalP"/>
    </source>
</evidence>
<feature type="region of interest" description="Disordered" evidence="1">
    <location>
        <begin position="516"/>
        <end position="558"/>
    </location>
</feature>